<dbReference type="PANTHER" id="PTHR32108">
    <property type="entry name" value="DNA-DIRECTED RNA POLYMERASE SUBUNIT ALPHA"/>
    <property type="match status" value="1"/>
</dbReference>
<evidence type="ECO:0000313" key="2">
    <source>
        <dbReference type="Proteomes" id="UP000257109"/>
    </source>
</evidence>
<keyword evidence="2" id="KW-1185">Reference proteome</keyword>
<dbReference type="PANTHER" id="PTHR32108:SF9">
    <property type="entry name" value="REVERSE TRANSCRIPTASE RNASE H-LIKE DOMAIN-CONTAINING PROTEIN"/>
    <property type="match status" value="1"/>
</dbReference>
<dbReference type="EMBL" id="QJKJ01005767">
    <property type="protein sequence ID" value="RDX89101.1"/>
    <property type="molecule type" value="Genomic_DNA"/>
</dbReference>
<feature type="non-terminal residue" evidence="1">
    <location>
        <position position="1"/>
    </location>
</feature>
<proteinExistence type="predicted"/>
<evidence type="ECO:0000313" key="1">
    <source>
        <dbReference type="EMBL" id="RDX89101.1"/>
    </source>
</evidence>
<dbReference type="Proteomes" id="UP000257109">
    <property type="component" value="Unassembled WGS sequence"/>
</dbReference>
<organism evidence="1 2">
    <name type="scientific">Mucuna pruriens</name>
    <name type="common">Velvet bean</name>
    <name type="synonym">Dolichos pruriens</name>
    <dbReference type="NCBI Taxonomy" id="157652"/>
    <lineage>
        <taxon>Eukaryota</taxon>
        <taxon>Viridiplantae</taxon>
        <taxon>Streptophyta</taxon>
        <taxon>Embryophyta</taxon>
        <taxon>Tracheophyta</taxon>
        <taxon>Spermatophyta</taxon>
        <taxon>Magnoliopsida</taxon>
        <taxon>eudicotyledons</taxon>
        <taxon>Gunneridae</taxon>
        <taxon>Pentapetalae</taxon>
        <taxon>rosids</taxon>
        <taxon>fabids</taxon>
        <taxon>Fabales</taxon>
        <taxon>Fabaceae</taxon>
        <taxon>Papilionoideae</taxon>
        <taxon>50 kb inversion clade</taxon>
        <taxon>NPAAA clade</taxon>
        <taxon>indigoferoid/millettioid clade</taxon>
        <taxon>Phaseoleae</taxon>
        <taxon>Mucuna</taxon>
    </lineage>
</organism>
<gene>
    <name evidence="1" type="ORF">CR513_29228</name>
</gene>
<name>A0A371GEY4_MUCPR</name>
<dbReference type="OrthoDB" id="909915at2759"/>
<sequence length="113" mass="12748">MKVAATEKEVAEFLKVIRHKGHRNLLLKILNEAHVAQDITLKKFRGIINNITTGSHLPFLEEEILAEGRGHNQPLHIAIKCGNYMITRVLIDNRLSLNVLPKIMLDKLYSAGS</sequence>
<protein>
    <submittedName>
        <fullName evidence="1">Uncharacterized protein</fullName>
    </submittedName>
</protein>
<comment type="caution">
    <text evidence="1">The sequence shown here is derived from an EMBL/GenBank/DDBJ whole genome shotgun (WGS) entry which is preliminary data.</text>
</comment>
<dbReference type="AlphaFoldDB" id="A0A371GEY4"/>
<accession>A0A371GEY4</accession>
<reference evidence="1" key="1">
    <citation type="submission" date="2018-05" db="EMBL/GenBank/DDBJ databases">
        <title>Draft genome of Mucuna pruriens seed.</title>
        <authorList>
            <person name="Nnadi N.E."/>
            <person name="Vos R."/>
            <person name="Hasami M.H."/>
            <person name="Devisetty U.K."/>
            <person name="Aguiy J.C."/>
        </authorList>
    </citation>
    <scope>NUCLEOTIDE SEQUENCE [LARGE SCALE GENOMIC DNA]</scope>
    <source>
        <strain evidence="1">JCA_2017</strain>
    </source>
</reference>